<evidence type="ECO:0000256" key="1">
    <source>
        <dbReference type="ARBA" id="ARBA00010790"/>
    </source>
</evidence>
<dbReference type="PANTHER" id="PTHR11552:SF216">
    <property type="entry name" value="GLUCOSE-METHANOL-CHOLINE OXIDOREDUCTASE N-TERMINAL DOMAIN-CONTAINING PROTEIN"/>
    <property type="match status" value="1"/>
</dbReference>
<protein>
    <recommendedName>
        <fullName evidence="4">Glucose-methanol-choline oxidoreductase N-terminal domain-containing protein</fullName>
    </recommendedName>
</protein>
<dbReference type="GO" id="GO:0016614">
    <property type="term" value="F:oxidoreductase activity, acting on CH-OH group of donors"/>
    <property type="evidence" value="ECO:0007669"/>
    <property type="project" value="InterPro"/>
</dbReference>
<comment type="cofactor">
    <cofactor evidence="2">
        <name>FAD</name>
        <dbReference type="ChEBI" id="CHEBI:57692"/>
    </cofactor>
</comment>
<dbReference type="Pfam" id="PF05199">
    <property type="entry name" value="GMC_oxred_C"/>
    <property type="match status" value="1"/>
</dbReference>
<dbReference type="OrthoDB" id="269227at2759"/>
<dbReference type="Gene3D" id="3.30.560.10">
    <property type="entry name" value="Glucose Oxidase, domain 3"/>
    <property type="match status" value="1"/>
</dbReference>
<proteinExistence type="inferred from homology"/>
<feature type="signal peptide" evidence="3">
    <location>
        <begin position="1"/>
        <end position="16"/>
    </location>
</feature>
<organism evidence="5 6">
    <name type="scientific">Nezara viridula</name>
    <name type="common">Southern green stink bug</name>
    <name type="synonym">Cimex viridulus</name>
    <dbReference type="NCBI Taxonomy" id="85310"/>
    <lineage>
        <taxon>Eukaryota</taxon>
        <taxon>Metazoa</taxon>
        <taxon>Ecdysozoa</taxon>
        <taxon>Arthropoda</taxon>
        <taxon>Hexapoda</taxon>
        <taxon>Insecta</taxon>
        <taxon>Pterygota</taxon>
        <taxon>Neoptera</taxon>
        <taxon>Paraneoptera</taxon>
        <taxon>Hemiptera</taxon>
        <taxon>Heteroptera</taxon>
        <taxon>Panheteroptera</taxon>
        <taxon>Pentatomomorpha</taxon>
        <taxon>Pentatomoidea</taxon>
        <taxon>Pentatomidae</taxon>
        <taxon>Pentatominae</taxon>
        <taxon>Nezara</taxon>
    </lineage>
</organism>
<feature type="chain" id="PRO_5040134343" description="Glucose-methanol-choline oxidoreductase N-terminal domain-containing protein" evidence="3">
    <location>
        <begin position="17"/>
        <end position="518"/>
    </location>
</feature>
<dbReference type="GO" id="GO:0050660">
    <property type="term" value="F:flavin adenine dinucleotide binding"/>
    <property type="evidence" value="ECO:0007669"/>
    <property type="project" value="InterPro"/>
</dbReference>
<gene>
    <name evidence="5" type="ORF">NEZAVI_LOCUS4406</name>
</gene>
<accession>A0A9P0EC40</accession>
<dbReference type="SUPFAM" id="SSF51905">
    <property type="entry name" value="FAD/NAD(P)-binding domain"/>
    <property type="match status" value="1"/>
</dbReference>
<dbReference type="Pfam" id="PF00732">
    <property type="entry name" value="GMC_oxred_N"/>
    <property type="match status" value="1"/>
</dbReference>
<dbReference type="SUPFAM" id="SSF54373">
    <property type="entry name" value="FAD-linked reductases, C-terminal domain"/>
    <property type="match status" value="1"/>
</dbReference>
<dbReference type="InterPro" id="IPR012132">
    <property type="entry name" value="GMC_OxRdtase"/>
</dbReference>
<sequence length="518" mass="58628">MLFLPALLLFLPTAHAQRSIFDFYREVLDIPFGATRDIKFFEKEYDFIVIGAGSGGSVVANRLTERPDWSVLLVEAGKEEILITDIPLLVSYILSTEYNWGYSTEPQKGACLSMNYGKCNWPRGKAMGGTSVINYMIYTRGFKADYDLWKSLGNYGWGYEDVLPYFLKLENINILGLNRSRYYGKGGYMNIERPKWRTPLAKAFLETGRNLGYPVGDRDSLSNDGFSYVLTTTKNGARMSASKAFLRPIRDRKNLHVSKRTKATKILIDKRTGRTVGVEVVKNRKKYVIRVRKEVILSAGSLNSPQLLMLSGIGPSEHLRQLGIPVIRDLKVGYNLQDHVSMAGLAFFINDTISIVEDRYRNPRYIIDYWLNGKGPYTLPGGAEALAFYETKYNHRSGHPDIELVFGPGAFTGDIGGSIRKSYNMNESFYEAVYRPFEGRDAYNIVPVLLQPRSRGRVLLRSKDPFHWPLLYANYYTDKRDLLTMVEGIKQASAMSLQAALGCSLKASEHVAYNRTIS</sequence>
<reference evidence="5" key="1">
    <citation type="submission" date="2022-01" db="EMBL/GenBank/DDBJ databases">
        <authorList>
            <person name="King R."/>
        </authorList>
    </citation>
    <scope>NUCLEOTIDE SEQUENCE</scope>
</reference>
<dbReference type="PANTHER" id="PTHR11552">
    <property type="entry name" value="GLUCOSE-METHANOL-CHOLINE GMC OXIDOREDUCTASE"/>
    <property type="match status" value="1"/>
</dbReference>
<evidence type="ECO:0000256" key="3">
    <source>
        <dbReference type="SAM" id="SignalP"/>
    </source>
</evidence>
<dbReference type="EMBL" id="OV725078">
    <property type="protein sequence ID" value="CAH1393790.1"/>
    <property type="molecule type" value="Genomic_DNA"/>
</dbReference>
<feature type="binding site" evidence="2">
    <location>
        <position position="130"/>
    </location>
    <ligand>
        <name>FAD</name>
        <dbReference type="ChEBI" id="CHEBI:57692"/>
    </ligand>
</feature>
<evidence type="ECO:0000313" key="5">
    <source>
        <dbReference type="EMBL" id="CAH1393790.1"/>
    </source>
</evidence>
<dbReference type="PIRSF" id="PIRSF000137">
    <property type="entry name" value="Alcohol_oxidase"/>
    <property type="match status" value="1"/>
</dbReference>
<feature type="domain" description="Glucose-methanol-choline oxidoreductase N-terminal" evidence="4">
    <location>
        <begin position="300"/>
        <end position="314"/>
    </location>
</feature>
<keyword evidence="6" id="KW-1185">Reference proteome</keyword>
<keyword evidence="2" id="KW-0285">Flavoprotein</keyword>
<dbReference type="AlphaFoldDB" id="A0A9P0EC40"/>
<evidence type="ECO:0000256" key="2">
    <source>
        <dbReference type="PIRSR" id="PIRSR000137-2"/>
    </source>
</evidence>
<dbReference type="Gene3D" id="3.50.50.60">
    <property type="entry name" value="FAD/NAD(P)-binding domain"/>
    <property type="match status" value="1"/>
</dbReference>
<dbReference type="InterPro" id="IPR036188">
    <property type="entry name" value="FAD/NAD-bd_sf"/>
</dbReference>
<comment type="similarity">
    <text evidence="1">Belongs to the GMC oxidoreductase family.</text>
</comment>
<name>A0A9P0EC40_NEZVI</name>
<dbReference type="InterPro" id="IPR007867">
    <property type="entry name" value="GMC_OxRtase_C"/>
</dbReference>
<evidence type="ECO:0000313" key="6">
    <source>
        <dbReference type="Proteomes" id="UP001152798"/>
    </source>
</evidence>
<keyword evidence="2" id="KW-0274">FAD</keyword>
<evidence type="ECO:0000259" key="4">
    <source>
        <dbReference type="PROSITE" id="PS00624"/>
    </source>
</evidence>
<keyword evidence="3" id="KW-0732">Signal</keyword>
<dbReference type="PROSITE" id="PS00624">
    <property type="entry name" value="GMC_OXRED_2"/>
    <property type="match status" value="1"/>
</dbReference>
<dbReference type="Proteomes" id="UP001152798">
    <property type="component" value="Chromosome 2"/>
</dbReference>
<dbReference type="InterPro" id="IPR000172">
    <property type="entry name" value="GMC_OxRdtase_N"/>
</dbReference>